<dbReference type="InterPro" id="IPR051943">
    <property type="entry name" value="TRAFAC_Dynamin-like_GTPase"/>
</dbReference>
<dbReference type="Proteomes" id="UP000702425">
    <property type="component" value="Unassembled WGS sequence"/>
</dbReference>
<dbReference type="RefSeq" id="WP_172187133.1">
    <property type="nucleotide sequence ID" value="NZ_CAWPPK010000245.1"/>
</dbReference>
<reference evidence="2 3" key="1">
    <citation type="journal article" date="2020" name="Sci. Rep.">
        <title>A novel cyanobacterial geosmin producer, revising GeoA distribution and dispersion patterns in Bacteria.</title>
        <authorList>
            <person name="Churro C."/>
            <person name="Semedo-Aguiar A.P."/>
            <person name="Silva A.D."/>
            <person name="Pereira-Leal J.B."/>
            <person name="Leite R.B."/>
        </authorList>
    </citation>
    <scope>NUCLEOTIDE SEQUENCE [LARGE SCALE GENOMIC DNA]</scope>
    <source>
        <strain evidence="2 3">IPMA8</strain>
    </source>
</reference>
<organism evidence="2 3">
    <name type="scientific">Microcoleus asticus IPMA8</name>
    <dbReference type="NCBI Taxonomy" id="2563858"/>
    <lineage>
        <taxon>Bacteria</taxon>
        <taxon>Bacillati</taxon>
        <taxon>Cyanobacteriota</taxon>
        <taxon>Cyanophyceae</taxon>
        <taxon>Oscillatoriophycideae</taxon>
        <taxon>Oscillatoriales</taxon>
        <taxon>Microcoleaceae</taxon>
        <taxon>Microcoleus</taxon>
        <taxon>Microcoleus asticus</taxon>
    </lineage>
</organism>
<evidence type="ECO:0000259" key="1">
    <source>
        <dbReference type="Pfam" id="PF00350"/>
    </source>
</evidence>
<evidence type="ECO:0000313" key="2">
    <source>
        <dbReference type="EMBL" id="NQE34513.1"/>
    </source>
</evidence>
<dbReference type="InterPro" id="IPR027417">
    <property type="entry name" value="P-loop_NTPase"/>
</dbReference>
<dbReference type="EMBL" id="SRRZ01000033">
    <property type="protein sequence ID" value="NQE34513.1"/>
    <property type="molecule type" value="Genomic_DNA"/>
</dbReference>
<evidence type="ECO:0000313" key="3">
    <source>
        <dbReference type="Proteomes" id="UP000702425"/>
    </source>
</evidence>
<comment type="caution">
    <text evidence="2">The sequence shown here is derived from an EMBL/GenBank/DDBJ whole genome shotgun (WGS) entry which is preliminary data.</text>
</comment>
<keyword evidence="2" id="KW-0378">Hydrolase</keyword>
<name>A0ABX2CY04_9CYAN</name>
<dbReference type="Gene3D" id="3.40.50.300">
    <property type="entry name" value="P-loop containing nucleotide triphosphate hydrolases"/>
    <property type="match status" value="1"/>
</dbReference>
<dbReference type="CDD" id="cd09912">
    <property type="entry name" value="DLP_2"/>
    <property type="match status" value="1"/>
</dbReference>
<dbReference type="GO" id="GO:0016787">
    <property type="term" value="F:hydrolase activity"/>
    <property type="evidence" value="ECO:0007669"/>
    <property type="project" value="UniProtKB-KW"/>
</dbReference>
<gene>
    <name evidence="2" type="ORF">E5S67_02239</name>
</gene>
<sequence length="560" mass="62391">MQQPETYQNLTDNLKSALGILELDKNSQLYRDTTSICDYLAKPTFQIAVFGPFNYGKSTLLNALLGNRALPIDLVPTTGAAIYVNYGEELHAKITLKDGTEISEPGTDVLKRYAILDDARQMRDDVAAVNVYCPHPFLKTGVELLDLPGTNDREEQDNLVRDKLLTADLVVQVLDARKLMTLGERENLRDWLSDRNINTVLFVANFLNLLEPDDQKQVYNRLLFVAESFRSNLPNNISNIYRVDALPALRARLKGDVAAAQTTGIATFESALQSIVAAQQEQLAVKLPRIEAVATKICQSLRGKSETVTAEIAAAQQKHKHRIEIKQKAEKLISKGFHASVSEFEIWLYQPTLLQRYQSEMALSLQEGSFDAWKLKFQREVLHQQQTIAEWVNKACEFFEKEQPSALLISFPPSPQVSLPEPPPPPAQKSIEGEVTPVAIATGLGWLLGGPVGAAVVGGASYILNKRTGNEKPPESSEAYLNQVTEICSDAAKNYLARFSTDTFSMLQHYKEIAGKVICFQDSKELLKTNIQEYQIQLINNLLENIESSLQITKSVINGK</sequence>
<dbReference type="Pfam" id="PF00350">
    <property type="entry name" value="Dynamin_N"/>
    <property type="match status" value="1"/>
</dbReference>
<dbReference type="PANTHER" id="PTHR43681:SF1">
    <property type="entry name" value="SARCALUMENIN"/>
    <property type="match status" value="1"/>
</dbReference>
<proteinExistence type="predicted"/>
<dbReference type="SUPFAM" id="SSF52540">
    <property type="entry name" value="P-loop containing nucleoside triphosphate hydrolases"/>
    <property type="match status" value="1"/>
</dbReference>
<feature type="domain" description="Dynamin N-terminal" evidence="1">
    <location>
        <begin position="47"/>
        <end position="204"/>
    </location>
</feature>
<dbReference type="InterPro" id="IPR045063">
    <property type="entry name" value="Dynamin_N"/>
</dbReference>
<dbReference type="PANTHER" id="PTHR43681">
    <property type="entry name" value="TRANSMEMBRANE GTPASE FZO"/>
    <property type="match status" value="1"/>
</dbReference>
<keyword evidence="3" id="KW-1185">Reference proteome</keyword>
<protein>
    <submittedName>
        <fullName evidence="2">Bacterial dynamin-like protein</fullName>
        <ecNumber evidence="2">3.6.5.5</ecNumber>
    </submittedName>
</protein>
<dbReference type="EC" id="3.6.5.5" evidence="2"/>
<accession>A0ABX2CY04</accession>